<dbReference type="EMBL" id="AP011852">
    <property type="protein sequence ID" value="BAJ48011.1"/>
    <property type="molecule type" value="Genomic_DNA"/>
</dbReference>
<reference evidence="2 5" key="2">
    <citation type="journal article" date="2011" name="Nucleic Acids Res.">
        <title>Insights into the evolution of Archaea and eukaryotic protein modifier systems revealed by the genome of a novel archaeal group.</title>
        <authorList>
            <person name="Nunoura T."/>
            <person name="Takaki Y."/>
            <person name="Kakuta J."/>
            <person name="Nishi S."/>
            <person name="Sugahara J."/>
            <person name="Kazama H."/>
            <person name="Chee G."/>
            <person name="Hattori M."/>
            <person name="Kanai A."/>
            <person name="Atomi H."/>
            <person name="Takai K."/>
            <person name="Takami H."/>
        </authorList>
    </citation>
    <scope>NUCLEOTIDE SEQUENCE [LARGE SCALE GENOMIC DNA]</scope>
</reference>
<evidence type="ECO:0000313" key="3">
    <source>
        <dbReference type="EMBL" id="BAJ48011.1"/>
    </source>
</evidence>
<dbReference type="EMBL" id="BA000048">
    <property type="protein sequence ID" value="BAJ50811.1"/>
    <property type="molecule type" value="Genomic_DNA"/>
</dbReference>
<evidence type="ECO:0000313" key="2">
    <source>
        <dbReference type="EMBL" id="BAJ47973.1"/>
    </source>
</evidence>
<name>E6N6Q4_CALS0</name>
<dbReference type="InterPro" id="IPR018977">
    <property type="entry name" value="NurA_domain"/>
</dbReference>
<proteinExistence type="predicted"/>
<evidence type="ECO:0000259" key="1">
    <source>
        <dbReference type="SMART" id="SM00933"/>
    </source>
</evidence>
<sequence>MGLIQEEEEVRTYTELVKRLEDGLKHFMDVEAERFASAASMFTPPPRAKVSPSRKTWRVAAVDGGSGILSFADIDIGFATALAVIQDGAEYRRQLLQPKLLVQEYGEADGEFGDRVDVERETMLLMLAQKVVRDNDLELLIVDGPLIPRPKYVGEYVYQLRTLIELCRERGILAAGFVKRPQSRYLSELGFTDRALLSAVLEKMEAAPWPPTAPPTEKTDVRYTYIKLLNEPEAGVFRIDFPPFVDDRQALETLEYFAYSSDPVHGPPAILMKADEEVKVSRRLVTELYRSCITGVMSPRKLWAPLVPRWGERIW</sequence>
<gene>
    <name evidence="4" type="ORF">CSUB_C0958</name>
    <name evidence="2" type="ORF">HGMM_F17C01C01</name>
    <name evidence="3" type="ORF">HGMM_F28E01C12</name>
</gene>
<dbReference type="KEGG" id="csu:CSUB_C0958"/>
<evidence type="ECO:0000313" key="4">
    <source>
        <dbReference type="EMBL" id="BAJ50811.1"/>
    </source>
</evidence>
<accession>E6N6Q4</accession>
<dbReference type="STRING" id="311458.CSUB_C0958"/>
<dbReference type="SMART" id="SM00933">
    <property type="entry name" value="NurA"/>
    <property type="match status" value="1"/>
</dbReference>
<organism evidence="2 5">
    <name type="scientific">Caldiarchaeum subterraneum</name>
    <dbReference type="NCBI Taxonomy" id="311458"/>
    <lineage>
        <taxon>Archaea</taxon>
        <taxon>Nitrososphaerota</taxon>
        <taxon>Candidatus Caldarchaeales</taxon>
        <taxon>Candidatus Caldarchaeaceae</taxon>
        <taxon>Candidatus Caldarchaeum</taxon>
    </lineage>
</organism>
<evidence type="ECO:0000313" key="5">
    <source>
        <dbReference type="Proteomes" id="UP000008120"/>
    </source>
</evidence>
<dbReference type="AlphaFoldDB" id="E6N6Q4"/>
<dbReference type="Proteomes" id="UP000008120">
    <property type="component" value="Chromosome"/>
</dbReference>
<dbReference type="BioCyc" id="CCAL311458:G131R-966-MONOMER"/>
<reference evidence="2 5" key="1">
    <citation type="journal article" date="2005" name="Environ. Microbiol.">
        <title>Genetic and functional properties of uncultivated thermophilic crenarchaeotes from a subsurface gold mine as revealed by analysis of genome fragments.</title>
        <authorList>
            <person name="Nunoura T."/>
            <person name="Hirayama H."/>
            <person name="Takami H."/>
            <person name="Oida H."/>
            <person name="Nishi S."/>
            <person name="Shimamura S."/>
            <person name="Suzuki Y."/>
            <person name="Inagaki F."/>
            <person name="Takai K."/>
            <person name="Nealson K.H."/>
            <person name="Horikoshi K."/>
        </authorList>
    </citation>
    <scope>NUCLEOTIDE SEQUENCE [LARGE SCALE GENOMIC DNA]</scope>
</reference>
<dbReference type="EMBL" id="AP011851">
    <property type="protein sequence ID" value="BAJ47973.1"/>
    <property type="molecule type" value="Genomic_DNA"/>
</dbReference>
<dbReference type="Pfam" id="PF09376">
    <property type="entry name" value="NurA"/>
    <property type="match status" value="1"/>
</dbReference>
<feature type="domain" description="NurA" evidence="1">
    <location>
        <begin position="57"/>
        <end position="280"/>
    </location>
</feature>
<protein>
    <recommendedName>
        <fullName evidence="1">NurA domain-containing protein</fullName>
    </recommendedName>
</protein>